<reference evidence="1" key="2">
    <citation type="journal article" date="2021" name="Microbiome">
        <title>Successional dynamics and alternative stable states in a saline activated sludge microbial community over 9 years.</title>
        <authorList>
            <person name="Wang Y."/>
            <person name="Ye J."/>
            <person name="Ju F."/>
            <person name="Liu L."/>
            <person name="Boyd J.A."/>
            <person name="Deng Y."/>
            <person name="Parks D.H."/>
            <person name="Jiang X."/>
            <person name="Yin X."/>
            <person name="Woodcroft B.J."/>
            <person name="Tyson G.W."/>
            <person name="Hugenholtz P."/>
            <person name="Polz M.F."/>
            <person name="Zhang T."/>
        </authorList>
    </citation>
    <scope>NUCLEOTIDE SEQUENCE</scope>
    <source>
        <strain evidence="1">HKST-UBA01</strain>
    </source>
</reference>
<comment type="caution">
    <text evidence="1">The sequence shown here is derived from an EMBL/GenBank/DDBJ whole genome shotgun (WGS) entry which is preliminary data.</text>
</comment>
<dbReference type="EMBL" id="JAGQHR010000088">
    <property type="protein sequence ID" value="MCA9726950.1"/>
    <property type="molecule type" value="Genomic_DNA"/>
</dbReference>
<gene>
    <name evidence="1" type="ORF">KC729_04650</name>
</gene>
<protein>
    <submittedName>
        <fullName evidence="1">Uncharacterized protein</fullName>
    </submittedName>
</protein>
<proteinExistence type="predicted"/>
<evidence type="ECO:0000313" key="2">
    <source>
        <dbReference type="Proteomes" id="UP000697710"/>
    </source>
</evidence>
<dbReference type="AlphaFoldDB" id="A0A956LZ81"/>
<dbReference type="SUPFAM" id="SSF53756">
    <property type="entry name" value="UDP-Glycosyltransferase/glycogen phosphorylase"/>
    <property type="match status" value="1"/>
</dbReference>
<evidence type="ECO:0000313" key="1">
    <source>
        <dbReference type="EMBL" id="MCA9726950.1"/>
    </source>
</evidence>
<accession>A0A956LZ81</accession>
<feature type="non-terminal residue" evidence="1">
    <location>
        <position position="181"/>
    </location>
</feature>
<organism evidence="1 2">
    <name type="scientific">Eiseniibacteriota bacterium</name>
    <dbReference type="NCBI Taxonomy" id="2212470"/>
    <lineage>
        <taxon>Bacteria</taxon>
        <taxon>Candidatus Eiseniibacteriota</taxon>
    </lineage>
</organism>
<reference evidence="1" key="1">
    <citation type="submission" date="2020-04" db="EMBL/GenBank/DDBJ databases">
        <authorList>
            <person name="Zhang T."/>
        </authorList>
    </citation>
    <scope>NUCLEOTIDE SEQUENCE</scope>
    <source>
        <strain evidence="1">HKST-UBA01</strain>
    </source>
</reference>
<name>A0A956LZ81_UNCEI</name>
<sequence length="181" mass="20209">MKSTIPENAFQERPDVAGRLRILAVYGQTVLWSMGEGKGAVSFTRTLESLATRGHEVRVSLPAAPQDEPGIVPYRGFFLHHASAAESFIPRARLPLPHRLWERARLWMRYQEWAVARALEVADAMPPDLVLGLGAFEASAAHRVGSILGVPNATRLFGAWTPYRDRWRQIANFPERAAIQA</sequence>
<dbReference type="Proteomes" id="UP000697710">
    <property type="component" value="Unassembled WGS sequence"/>
</dbReference>